<dbReference type="Gene3D" id="3.40.630.30">
    <property type="match status" value="1"/>
</dbReference>
<gene>
    <name evidence="2" type="ORF">EI163_12100</name>
</gene>
<reference evidence="2 3" key="1">
    <citation type="submission" date="2020-07" db="EMBL/GenBank/DDBJ databases">
        <title>Halophilic bacteria isolated from french cheeses.</title>
        <authorList>
            <person name="Kothe C.I."/>
            <person name="Farah-Kraiem B."/>
            <person name="Renault P."/>
            <person name="Dridi B."/>
        </authorList>
    </citation>
    <scope>NUCLEOTIDE SEQUENCE [LARGE SCALE GENOMIC DNA]</scope>
    <source>
        <strain evidence="2 3">FME16</strain>
    </source>
</reference>
<organism evidence="2 3">
    <name type="scientific">Halomonas citrativorans</name>
    <dbReference type="NCBI Taxonomy" id="2742612"/>
    <lineage>
        <taxon>Bacteria</taxon>
        <taxon>Pseudomonadati</taxon>
        <taxon>Pseudomonadota</taxon>
        <taxon>Gammaproteobacteria</taxon>
        <taxon>Oceanospirillales</taxon>
        <taxon>Halomonadaceae</taxon>
        <taxon>Halomonas</taxon>
    </lineage>
</organism>
<keyword evidence="3" id="KW-1185">Reference proteome</keyword>
<dbReference type="EMBL" id="RRZC01000012">
    <property type="protein sequence ID" value="MBE0404284.1"/>
    <property type="molecule type" value="Genomic_DNA"/>
</dbReference>
<protein>
    <submittedName>
        <fullName evidence="2">GNAT family N-acetyltransferase</fullName>
    </submittedName>
</protein>
<dbReference type="PROSITE" id="PS51186">
    <property type="entry name" value="GNAT"/>
    <property type="match status" value="1"/>
</dbReference>
<feature type="domain" description="N-acetyltransferase" evidence="1">
    <location>
        <begin position="4"/>
        <end position="156"/>
    </location>
</feature>
<dbReference type="CDD" id="cd04301">
    <property type="entry name" value="NAT_SF"/>
    <property type="match status" value="1"/>
</dbReference>
<dbReference type="InterPro" id="IPR039840">
    <property type="entry name" value="NAA80"/>
</dbReference>
<evidence type="ECO:0000259" key="1">
    <source>
        <dbReference type="PROSITE" id="PS51186"/>
    </source>
</evidence>
<evidence type="ECO:0000313" key="2">
    <source>
        <dbReference type="EMBL" id="MBE0404284.1"/>
    </source>
</evidence>
<dbReference type="InterPro" id="IPR016181">
    <property type="entry name" value="Acyl_CoA_acyltransferase"/>
</dbReference>
<dbReference type="InterPro" id="IPR000182">
    <property type="entry name" value="GNAT_dom"/>
</dbReference>
<dbReference type="SUPFAM" id="SSF55729">
    <property type="entry name" value="Acyl-CoA N-acyltransferases (Nat)"/>
    <property type="match status" value="1"/>
</dbReference>
<proteinExistence type="predicted"/>
<evidence type="ECO:0000313" key="3">
    <source>
        <dbReference type="Proteomes" id="UP000754821"/>
    </source>
</evidence>
<dbReference type="PANTHER" id="PTHR13538:SF4">
    <property type="entry name" value="N-ALPHA-ACETYLTRANSFERASE 80"/>
    <property type="match status" value="1"/>
</dbReference>
<dbReference type="RefSeq" id="WP_192527845.1">
    <property type="nucleotide sequence ID" value="NZ_RRZC01000012.1"/>
</dbReference>
<comment type="caution">
    <text evidence="2">The sequence shown here is derived from an EMBL/GenBank/DDBJ whole genome shotgun (WGS) entry which is preliminary data.</text>
</comment>
<dbReference type="Proteomes" id="UP000754821">
    <property type="component" value="Unassembled WGS sequence"/>
</dbReference>
<name>A0ABR9FDZ8_9GAMM</name>
<dbReference type="PANTHER" id="PTHR13538">
    <property type="entry name" value="N-ACETYLTRANSFERASE 6"/>
    <property type="match status" value="1"/>
</dbReference>
<sequence>MRDTTIQRLSADSPHLPTVVRWTFAAWGNLYPGLTLEEAIDDTMSECGISGVPSVFIALQDDVPVGTACLIDDDMSIRRELTPWLASVFVAPEWRGQGIASALVQCVEAEVRNSGIHQCYLYTPDQQSLYQRLGWQAIETLEYRGETVTLMRRLLTESSR</sequence>
<accession>A0ABR9FDZ8</accession>
<dbReference type="Pfam" id="PF13508">
    <property type="entry name" value="Acetyltransf_7"/>
    <property type="match status" value="1"/>
</dbReference>